<keyword evidence="3" id="KW-0274">FAD</keyword>
<evidence type="ECO:0000256" key="1">
    <source>
        <dbReference type="ARBA" id="ARBA00001974"/>
    </source>
</evidence>
<name>A0A1T4XM78_9BACT</name>
<dbReference type="Gene3D" id="3.30.70.2740">
    <property type="match status" value="1"/>
</dbReference>
<evidence type="ECO:0000259" key="5">
    <source>
        <dbReference type="PROSITE" id="PS51387"/>
    </source>
</evidence>
<dbReference type="Gene3D" id="3.30.465.10">
    <property type="match status" value="1"/>
</dbReference>
<dbReference type="InterPro" id="IPR051914">
    <property type="entry name" value="FAD-linked_OxidoTrans_Type4"/>
</dbReference>
<dbReference type="STRING" id="1121449.SAMN02745704_02199"/>
<dbReference type="InterPro" id="IPR004113">
    <property type="entry name" value="FAD-bd_oxidored_4_C"/>
</dbReference>
<comment type="cofactor">
    <cofactor evidence="1">
        <name>FAD</name>
        <dbReference type="ChEBI" id="CHEBI:57692"/>
    </cofactor>
</comment>
<dbReference type="InterPro" id="IPR016166">
    <property type="entry name" value="FAD-bd_PCMH"/>
</dbReference>
<dbReference type="InterPro" id="IPR016164">
    <property type="entry name" value="FAD-linked_Oxase-like_C"/>
</dbReference>
<dbReference type="OrthoDB" id="9811557at2"/>
<organism evidence="6 7">
    <name type="scientific">Paucidesulfovibrio gracilis DSM 16080</name>
    <dbReference type="NCBI Taxonomy" id="1121449"/>
    <lineage>
        <taxon>Bacteria</taxon>
        <taxon>Pseudomonadati</taxon>
        <taxon>Thermodesulfobacteriota</taxon>
        <taxon>Desulfovibrionia</taxon>
        <taxon>Desulfovibrionales</taxon>
        <taxon>Desulfovibrionaceae</taxon>
        <taxon>Paucidesulfovibrio</taxon>
    </lineage>
</organism>
<dbReference type="Proteomes" id="UP000190027">
    <property type="component" value="Unassembled WGS sequence"/>
</dbReference>
<evidence type="ECO:0000256" key="4">
    <source>
        <dbReference type="ARBA" id="ARBA00023002"/>
    </source>
</evidence>
<dbReference type="InterPro" id="IPR016171">
    <property type="entry name" value="Vanillyl_alc_oxidase_C-sub2"/>
</dbReference>
<feature type="domain" description="FAD-binding PCMH-type" evidence="5">
    <location>
        <begin position="42"/>
        <end position="221"/>
    </location>
</feature>
<dbReference type="SUPFAM" id="SSF55103">
    <property type="entry name" value="FAD-linked oxidases, C-terminal domain"/>
    <property type="match status" value="1"/>
</dbReference>
<dbReference type="GO" id="GO:0071949">
    <property type="term" value="F:FAD binding"/>
    <property type="evidence" value="ECO:0007669"/>
    <property type="project" value="InterPro"/>
</dbReference>
<dbReference type="SUPFAM" id="SSF56176">
    <property type="entry name" value="FAD-binding/transporter-associated domain-like"/>
    <property type="match status" value="1"/>
</dbReference>
<dbReference type="Gene3D" id="1.10.45.10">
    <property type="entry name" value="Vanillyl-alcohol Oxidase, Chain A, domain 4"/>
    <property type="match status" value="1"/>
</dbReference>
<dbReference type="EMBL" id="FUYC01000012">
    <property type="protein sequence ID" value="SKA90278.1"/>
    <property type="molecule type" value="Genomic_DNA"/>
</dbReference>
<dbReference type="AlphaFoldDB" id="A0A1T4XM78"/>
<evidence type="ECO:0000256" key="2">
    <source>
        <dbReference type="ARBA" id="ARBA00022630"/>
    </source>
</evidence>
<dbReference type="GO" id="GO:0016491">
    <property type="term" value="F:oxidoreductase activity"/>
    <property type="evidence" value="ECO:0007669"/>
    <property type="project" value="UniProtKB-KW"/>
</dbReference>
<dbReference type="FunFam" id="1.10.45.10:FF:000001">
    <property type="entry name" value="D-lactate dehydrogenase mitochondrial"/>
    <property type="match status" value="1"/>
</dbReference>
<evidence type="ECO:0000313" key="6">
    <source>
        <dbReference type="EMBL" id="SKA90278.1"/>
    </source>
</evidence>
<dbReference type="Pfam" id="PF01565">
    <property type="entry name" value="FAD_binding_4"/>
    <property type="match status" value="1"/>
</dbReference>
<dbReference type="PROSITE" id="PS51387">
    <property type="entry name" value="FAD_PCMH"/>
    <property type="match status" value="1"/>
</dbReference>
<keyword evidence="2" id="KW-0285">Flavoprotein</keyword>
<keyword evidence="4" id="KW-0560">Oxidoreductase</keyword>
<dbReference type="InterPro" id="IPR006094">
    <property type="entry name" value="Oxid_FAD_bind_N"/>
</dbReference>
<protein>
    <submittedName>
        <fullName evidence="6">Glycolate oxidase</fullName>
    </submittedName>
</protein>
<sequence length="470" mass="50279">MQTLFPSLTASGRRFLRGLFPGDGALFAPEELVGFSGDAGQEQALPGAVVRPEQEEQIQDLLRWAHLERIPVYARARATNKVGQTVPVRGGVVVSFLRMDRVLDVDEQDFVAVVQPGVVTGAFQRGLEARGLFYPPDPASVNISTLGGNVATCAGGMRALKYGVTRDHVLGMRAVLPGGEVLALGSRCHKDVAGLDLTRLLAGSAGTLALFSELTLKLLPKPEASVSVLAGFRDFSEALQAAAQVFRAGLLPSALEFMDRVTLEALAVEYAEKPGDHDWLNRAGAALLFRLDGSGVAVETEGRTLETALRGSAGQGPLFLERASGVDEEGLWEVRRSISPSLFHLAPDKSGEDVAVPRGRVLEAVQGLHAIGERLGLRTACFGHLGDGNLHANILYDRSKGQAEAAQQAKSALFDLVLSLGGTLTGEHGIGLSKRAWMSRQLGPAEQDVMRRMKDVFDPHGIMNPGKEWE</sequence>
<gene>
    <name evidence="6" type="ORF">SAMN02745704_02199</name>
</gene>
<accession>A0A1T4XM78</accession>
<dbReference type="RefSeq" id="WP_078717750.1">
    <property type="nucleotide sequence ID" value="NZ_FUYC01000012.1"/>
</dbReference>
<dbReference type="PANTHER" id="PTHR42934:SF2">
    <property type="entry name" value="GLYCOLATE OXIDASE SUBUNIT GLCD"/>
    <property type="match status" value="1"/>
</dbReference>
<dbReference type="Pfam" id="PF02913">
    <property type="entry name" value="FAD-oxidase_C"/>
    <property type="match status" value="1"/>
</dbReference>
<evidence type="ECO:0000313" key="7">
    <source>
        <dbReference type="Proteomes" id="UP000190027"/>
    </source>
</evidence>
<dbReference type="InterPro" id="IPR016169">
    <property type="entry name" value="FAD-bd_PCMH_sub2"/>
</dbReference>
<evidence type="ECO:0000256" key="3">
    <source>
        <dbReference type="ARBA" id="ARBA00022827"/>
    </source>
</evidence>
<keyword evidence="7" id="KW-1185">Reference proteome</keyword>
<reference evidence="6 7" key="1">
    <citation type="submission" date="2017-02" db="EMBL/GenBank/DDBJ databases">
        <authorList>
            <person name="Peterson S.W."/>
        </authorList>
    </citation>
    <scope>NUCLEOTIDE SEQUENCE [LARGE SCALE GENOMIC DNA]</scope>
    <source>
        <strain evidence="6 7">DSM 16080</strain>
    </source>
</reference>
<dbReference type="PANTHER" id="PTHR42934">
    <property type="entry name" value="GLYCOLATE OXIDASE SUBUNIT GLCD"/>
    <property type="match status" value="1"/>
</dbReference>
<dbReference type="InterPro" id="IPR036318">
    <property type="entry name" value="FAD-bd_PCMH-like_sf"/>
</dbReference>
<proteinExistence type="predicted"/>